<evidence type="ECO:0000313" key="2">
    <source>
        <dbReference type="EMBL" id="GGF35540.1"/>
    </source>
</evidence>
<dbReference type="RefSeq" id="WP_188491114.1">
    <property type="nucleotide sequence ID" value="NZ_BMCS01000002.1"/>
</dbReference>
<keyword evidence="2" id="KW-0255">Endonuclease</keyword>
<dbReference type="Proteomes" id="UP000632454">
    <property type="component" value="Unassembled WGS sequence"/>
</dbReference>
<proteinExistence type="predicted"/>
<keyword evidence="2" id="KW-0378">Hydrolase</keyword>
<gene>
    <name evidence="2" type="ORF">GCM10007298_34180</name>
</gene>
<keyword evidence="3" id="KW-1185">Reference proteome</keyword>
<reference evidence="3" key="1">
    <citation type="journal article" date="2019" name="Int. J. Syst. Evol. Microbiol.">
        <title>The Global Catalogue of Microorganisms (GCM) 10K type strain sequencing project: providing services to taxonomists for standard genome sequencing and annotation.</title>
        <authorList>
            <consortium name="The Broad Institute Genomics Platform"/>
            <consortium name="The Broad Institute Genome Sequencing Center for Infectious Disease"/>
            <person name="Wu L."/>
            <person name="Ma J."/>
        </authorList>
    </citation>
    <scope>NUCLEOTIDE SEQUENCE [LARGE SCALE GENOMIC DNA]</scope>
    <source>
        <strain evidence="3">CCM 7855</strain>
    </source>
</reference>
<comment type="caution">
    <text evidence="2">The sequence shown here is derived from an EMBL/GenBank/DDBJ whole genome shotgun (WGS) entry which is preliminary data.</text>
</comment>
<dbReference type="InterPro" id="IPR003615">
    <property type="entry name" value="HNH_nuc"/>
</dbReference>
<feature type="domain" description="HNH nuclease" evidence="1">
    <location>
        <begin position="231"/>
        <end position="283"/>
    </location>
</feature>
<dbReference type="GO" id="GO:0004519">
    <property type="term" value="F:endonuclease activity"/>
    <property type="evidence" value="ECO:0007669"/>
    <property type="project" value="UniProtKB-KW"/>
</dbReference>
<name>A0ABQ1V510_9NOCA</name>
<sequence length="356" mass="39528">MTQSPPEDPLSLGQKLVAVLEGGRRTSTYKLATILALLDLAVESVPEHPDDAVDIDLDALSERVLAMYWRQIRPIEGVQIRQSSDGRSAILAIVETLRTSTGIRERVGSPAGAEAADPNGYREAVEAIKVTLVRYPLQLLQRVNNAEYECFLYNDSWMNTTSLRIIENDHGNAIRLLPGVANALARLAPLLRPAFQLAWITDVRRMNAWLQEDGPDLAAHLFGSDRISLTRVRDVLREGFGSRCFYCDRTISDVPQVDHVLPWSRVPIDGLANLVLACRRCNGDKSDLLPIPDHHHRAMARGQATLDELASSINWPSQYRRAESAARGIYATTPAGTPMWCAAKNVRLSSRADFAW</sequence>
<dbReference type="CDD" id="cd00085">
    <property type="entry name" value="HNHc"/>
    <property type="match status" value="1"/>
</dbReference>
<dbReference type="Gene3D" id="1.10.30.50">
    <property type="match status" value="1"/>
</dbReference>
<dbReference type="SMART" id="SM00507">
    <property type="entry name" value="HNHc"/>
    <property type="match status" value="1"/>
</dbReference>
<evidence type="ECO:0000313" key="3">
    <source>
        <dbReference type="Proteomes" id="UP000632454"/>
    </source>
</evidence>
<dbReference type="EMBL" id="BMCS01000002">
    <property type="protein sequence ID" value="GGF35540.1"/>
    <property type="molecule type" value="Genomic_DNA"/>
</dbReference>
<dbReference type="Pfam" id="PF13395">
    <property type="entry name" value="HNH_4"/>
    <property type="match status" value="1"/>
</dbReference>
<protein>
    <submittedName>
        <fullName evidence="2">HNH endonuclease</fullName>
    </submittedName>
</protein>
<keyword evidence="2" id="KW-0540">Nuclease</keyword>
<organism evidence="2 3">
    <name type="scientific">Williamsia phyllosphaerae</name>
    <dbReference type="NCBI Taxonomy" id="885042"/>
    <lineage>
        <taxon>Bacteria</taxon>
        <taxon>Bacillati</taxon>
        <taxon>Actinomycetota</taxon>
        <taxon>Actinomycetes</taxon>
        <taxon>Mycobacteriales</taxon>
        <taxon>Nocardiaceae</taxon>
        <taxon>Williamsia</taxon>
    </lineage>
</organism>
<evidence type="ECO:0000259" key="1">
    <source>
        <dbReference type="SMART" id="SM00507"/>
    </source>
</evidence>
<accession>A0ABQ1V510</accession>